<keyword evidence="6" id="KW-0624">Polysaccharide degradation</keyword>
<evidence type="ECO:0000256" key="2">
    <source>
        <dbReference type="ARBA" id="ARBA00022801"/>
    </source>
</evidence>
<evidence type="ECO:0000256" key="3">
    <source>
        <dbReference type="ARBA" id="ARBA00023001"/>
    </source>
</evidence>
<evidence type="ECO:0000256" key="6">
    <source>
        <dbReference type="ARBA" id="ARBA00023326"/>
    </source>
</evidence>
<dbReference type="InterPro" id="IPR017853">
    <property type="entry name" value="GH"/>
</dbReference>
<dbReference type="PROSITE" id="PS51257">
    <property type="entry name" value="PROKAR_LIPOPROTEIN"/>
    <property type="match status" value="1"/>
</dbReference>
<dbReference type="InterPro" id="IPR050386">
    <property type="entry name" value="Glycosyl_hydrolase_5"/>
</dbReference>
<keyword evidence="8" id="KW-0732">Signal</keyword>
<dbReference type="PANTHER" id="PTHR31297">
    <property type="entry name" value="GLUCAN ENDO-1,6-BETA-GLUCOSIDASE B"/>
    <property type="match status" value="1"/>
</dbReference>
<evidence type="ECO:0000313" key="10">
    <source>
        <dbReference type="EMBL" id="AGS51668.1"/>
    </source>
</evidence>
<dbReference type="EC" id="3.2.1.4" evidence="10"/>
<accession>A0A806KMQ2</accession>
<evidence type="ECO:0000256" key="5">
    <source>
        <dbReference type="ARBA" id="ARBA00023295"/>
    </source>
</evidence>
<evidence type="ECO:0000259" key="9">
    <source>
        <dbReference type="Pfam" id="PF00150"/>
    </source>
</evidence>
<dbReference type="PANTHER" id="PTHR31297:SF41">
    <property type="entry name" value="ENDOGLUCANASE, PUTATIVE (AFU_ORTHOLOGUE AFUA_5G01830)-RELATED"/>
    <property type="match status" value="1"/>
</dbReference>
<evidence type="ECO:0000256" key="4">
    <source>
        <dbReference type="ARBA" id="ARBA00023277"/>
    </source>
</evidence>
<keyword evidence="2 7" id="KW-0378">Hydrolase</keyword>
<dbReference type="EMBL" id="JQ844167">
    <property type="protein sequence ID" value="AGS51668.1"/>
    <property type="molecule type" value="Genomic_DNA"/>
</dbReference>
<dbReference type="GO" id="GO:0008810">
    <property type="term" value="F:cellulase activity"/>
    <property type="evidence" value="ECO:0007669"/>
    <property type="project" value="UniProtKB-EC"/>
</dbReference>
<evidence type="ECO:0000256" key="1">
    <source>
        <dbReference type="ARBA" id="ARBA00005641"/>
    </source>
</evidence>
<dbReference type="Pfam" id="PF00150">
    <property type="entry name" value="Cellulase"/>
    <property type="match status" value="1"/>
</dbReference>
<dbReference type="GO" id="GO:0005576">
    <property type="term" value="C:extracellular region"/>
    <property type="evidence" value="ECO:0007669"/>
    <property type="project" value="TreeGrafter"/>
</dbReference>
<evidence type="ECO:0000256" key="8">
    <source>
        <dbReference type="SAM" id="SignalP"/>
    </source>
</evidence>
<keyword evidence="4" id="KW-0119">Carbohydrate metabolism</keyword>
<dbReference type="AlphaFoldDB" id="A0A806KMQ2"/>
<feature type="signal peptide" evidence="8">
    <location>
        <begin position="1"/>
        <end position="21"/>
    </location>
</feature>
<evidence type="ECO:0000256" key="7">
    <source>
        <dbReference type="RuleBase" id="RU361153"/>
    </source>
</evidence>
<protein>
    <submittedName>
        <fullName evidence="10">Cellulase</fullName>
        <ecNumber evidence="10">3.2.1.4</ecNumber>
    </submittedName>
</protein>
<keyword evidence="5 7" id="KW-0326">Glycosidase</keyword>
<dbReference type="InterPro" id="IPR001547">
    <property type="entry name" value="Glyco_hydro_5"/>
</dbReference>
<feature type="chain" id="PRO_5033052622" evidence="8">
    <location>
        <begin position="22"/>
        <end position="383"/>
    </location>
</feature>
<name>A0A806KMQ2_9BACT</name>
<dbReference type="SUPFAM" id="SSF51445">
    <property type="entry name" value="(Trans)glycosidases"/>
    <property type="match status" value="1"/>
</dbReference>
<organism evidence="10">
    <name type="scientific">uncultured bacterium contig00026</name>
    <dbReference type="NCBI Taxonomy" id="1181515"/>
    <lineage>
        <taxon>Bacteria</taxon>
        <taxon>environmental samples</taxon>
    </lineage>
</organism>
<dbReference type="GO" id="GO:0009986">
    <property type="term" value="C:cell surface"/>
    <property type="evidence" value="ECO:0007669"/>
    <property type="project" value="TreeGrafter"/>
</dbReference>
<keyword evidence="3" id="KW-0136">Cellulose degradation</keyword>
<reference evidence="10" key="1">
    <citation type="submission" date="2012-03" db="EMBL/GenBank/DDBJ databases">
        <title>Functional metagenomics reveals considerable lignocellulase gene clusters in the gut microbiome of a wood-feeding higher termite.</title>
        <authorList>
            <person name="Liu N."/>
        </authorList>
    </citation>
    <scope>NUCLEOTIDE SEQUENCE</scope>
</reference>
<feature type="domain" description="Glycoside hydrolase family 5" evidence="9">
    <location>
        <begin position="57"/>
        <end position="359"/>
    </location>
</feature>
<comment type="similarity">
    <text evidence="1 7">Belongs to the glycosyl hydrolase 5 (cellulase A) family.</text>
</comment>
<dbReference type="GO" id="GO:0008422">
    <property type="term" value="F:beta-glucosidase activity"/>
    <property type="evidence" value="ECO:0007669"/>
    <property type="project" value="TreeGrafter"/>
</dbReference>
<dbReference type="GO" id="GO:0030245">
    <property type="term" value="P:cellulose catabolic process"/>
    <property type="evidence" value="ECO:0007669"/>
    <property type="project" value="UniProtKB-KW"/>
</dbReference>
<sequence length="383" mass="42587">MKKLINFLTLVLLAFALTAVSCPTDIGDEAPGDAPALHALPGFGVGINIGNTLDSIGTNTWIAGETGWGNPMITRELIKALKAHGYKTIRLPVTWAENIGPAPKYVISEDWMDRVEEVVNWILAEDLYCILNLHHDGGTSDKSWILGMSTNESAVHIQFEIVWTQIAHRFRNASEKLILESMNEVGFDDIWNRWGGNQSQKRTAYRKLNLLNQAFVNTVRSTGAVNASRPLLIAGYWTDIDATCDPLFMMPQDTIENKLILSVHYYTPATFCIAEEPDNSWGFKSDWGSGASSDADRNELAAQFEKLKTNFLDEGIPVILGEYGVTKKNKVEEGRIRWMTAVTQICIDNGITPVLWDTGGEISRRPPYGMSDSLREVMAGLVY</sequence>
<proteinExistence type="inferred from homology"/>
<dbReference type="Gene3D" id="3.20.20.80">
    <property type="entry name" value="Glycosidases"/>
    <property type="match status" value="1"/>
</dbReference>